<sequence length="256" mass="25476">MSLFPTPDARPAVVVPLAGADADAVLAHAREVAASGADVAEWRLDTWGAHDGEGALEMLPALRSALGSLPVLATYRSLAEGGPGGLDDAGYTALLLALVAARVEGVDVELSRPDAVATAITTAARDAGTVVVGSSHDFAGTPSTDRLGAILDSLAARDADVLKVAVTASDGGDVARLLAAAHTARRHGRPVLPIAMGPAGVLTRIAGECWGAPATFGLVGTGSAPGQVPVPELRDALDAIHDALTAADGPVSAVTA</sequence>
<feature type="binding site" evidence="5">
    <location>
        <position position="227"/>
    </location>
    <ligand>
        <name>3-dehydroquinate</name>
        <dbReference type="ChEBI" id="CHEBI:32364"/>
    </ligand>
</feature>
<comment type="subunit">
    <text evidence="5">Homodimer.</text>
</comment>
<dbReference type="FunFam" id="3.20.20.70:FF:000047">
    <property type="entry name" value="3-dehydroquinate dehydratase"/>
    <property type="match status" value="1"/>
</dbReference>
<dbReference type="InterPro" id="IPR013785">
    <property type="entry name" value="Aldolase_TIM"/>
</dbReference>
<name>A0A2U1ZRU9_9MICO</name>
<dbReference type="AlphaFoldDB" id="A0A2U1ZRU9"/>
<evidence type="ECO:0000256" key="3">
    <source>
        <dbReference type="ARBA" id="ARBA00023239"/>
    </source>
</evidence>
<evidence type="ECO:0000256" key="1">
    <source>
        <dbReference type="ARBA" id="ARBA00001864"/>
    </source>
</evidence>
<dbReference type="InterPro" id="IPR001381">
    <property type="entry name" value="DHquinase_I"/>
</dbReference>
<keyword evidence="5" id="KW-0028">Amino-acid biosynthesis</keyword>
<dbReference type="EC" id="4.2.1.10" evidence="5"/>
<dbReference type="Gene3D" id="3.20.20.70">
    <property type="entry name" value="Aldolase class I"/>
    <property type="match status" value="1"/>
</dbReference>
<comment type="caution">
    <text evidence="5">Lacks conserved residue(s) required for the propagation of feature annotation.</text>
</comment>
<dbReference type="EMBL" id="PYHR01000002">
    <property type="protein sequence ID" value="PWD49708.1"/>
    <property type="molecule type" value="Genomic_DNA"/>
</dbReference>
<evidence type="ECO:0000256" key="5">
    <source>
        <dbReference type="HAMAP-Rule" id="MF_00214"/>
    </source>
</evidence>
<comment type="similarity">
    <text evidence="5">Belongs to the type-I 3-dehydroquinase family.</text>
</comment>
<gene>
    <name evidence="5 6" type="primary">aroD</name>
    <name evidence="6" type="ORF">C8046_02300</name>
</gene>
<dbReference type="CDD" id="cd00502">
    <property type="entry name" value="DHQase_I"/>
    <property type="match status" value="1"/>
</dbReference>
<dbReference type="SUPFAM" id="SSF51569">
    <property type="entry name" value="Aldolase"/>
    <property type="match status" value="1"/>
</dbReference>
<dbReference type="GO" id="GO:0009423">
    <property type="term" value="P:chorismate biosynthetic process"/>
    <property type="evidence" value="ECO:0007669"/>
    <property type="project" value="UniProtKB-UniRule"/>
</dbReference>
<dbReference type="GO" id="GO:0003855">
    <property type="term" value="F:3-dehydroquinate dehydratase activity"/>
    <property type="evidence" value="ECO:0007669"/>
    <property type="project" value="UniProtKB-UniRule"/>
</dbReference>
<dbReference type="Pfam" id="PF01487">
    <property type="entry name" value="DHquinase_I"/>
    <property type="match status" value="1"/>
</dbReference>
<dbReference type="GO" id="GO:0046279">
    <property type="term" value="P:3,4-dihydroxybenzoate biosynthetic process"/>
    <property type="evidence" value="ECO:0007669"/>
    <property type="project" value="TreeGrafter"/>
</dbReference>
<dbReference type="Proteomes" id="UP000245166">
    <property type="component" value="Unassembled WGS sequence"/>
</dbReference>
<keyword evidence="7" id="KW-1185">Reference proteome</keyword>
<feature type="active site" description="Proton donor/acceptor" evidence="5">
    <location>
        <position position="136"/>
    </location>
</feature>
<dbReference type="PANTHER" id="PTHR43699:SF1">
    <property type="entry name" value="3-DEHYDROQUINATE DEHYDRATASE"/>
    <property type="match status" value="1"/>
</dbReference>
<feature type="binding site" evidence="5">
    <location>
        <begin position="41"/>
        <end position="43"/>
    </location>
    <ligand>
        <name>3-dehydroquinate</name>
        <dbReference type="ChEBI" id="CHEBI:32364"/>
    </ligand>
</feature>
<reference evidence="6 7" key="1">
    <citation type="submission" date="2018-03" db="EMBL/GenBank/DDBJ databases">
        <title>Genome assembly of novel Miniimonas species PCH200.</title>
        <authorList>
            <person name="Thakur V."/>
            <person name="Kumar V."/>
            <person name="Singh D."/>
        </authorList>
    </citation>
    <scope>NUCLEOTIDE SEQUENCE [LARGE SCALE GENOMIC DNA]</scope>
    <source>
        <strain evidence="6 7">PCH200</strain>
    </source>
</reference>
<comment type="catalytic activity">
    <reaction evidence="1 5">
        <text>3-dehydroquinate = 3-dehydroshikimate + H2O</text>
        <dbReference type="Rhea" id="RHEA:21096"/>
        <dbReference type="ChEBI" id="CHEBI:15377"/>
        <dbReference type="ChEBI" id="CHEBI:16630"/>
        <dbReference type="ChEBI" id="CHEBI:32364"/>
        <dbReference type="EC" id="4.2.1.10"/>
    </reaction>
</comment>
<feature type="active site" description="Schiff-base intermediate with substrate" evidence="5">
    <location>
        <position position="163"/>
    </location>
</feature>
<feature type="binding site" evidence="5">
    <location>
        <position position="223"/>
    </location>
    <ligand>
        <name>3-dehydroquinate</name>
        <dbReference type="ChEBI" id="CHEBI:32364"/>
    </ligand>
</feature>
<keyword evidence="2 5" id="KW-0057">Aromatic amino acid biosynthesis</keyword>
<organism evidence="6 7">
    <name type="scientific">Serinibacter arcticus</name>
    <dbReference type="NCBI Taxonomy" id="1655435"/>
    <lineage>
        <taxon>Bacteria</taxon>
        <taxon>Bacillati</taxon>
        <taxon>Actinomycetota</taxon>
        <taxon>Actinomycetes</taxon>
        <taxon>Micrococcales</taxon>
        <taxon>Beutenbergiaceae</taxon>
        <taxon>Serinibacter</taxon>
    </lineage>
</organism>
<evidence type="ECO:0000313" key="7">
    <source>
        <dbReference type="Proteomes" id="UP000245166"/>
    </source>
</evidence>
<dbReference type="GO" id="GO:0009073">
    <property type="term" value="P:aromatic amino acid family biosynthetic process"/>
    <property type="evidence" value="ECO:0007669"/>
    <property type="project" value="UniProtKB-KW"/>
</dbReference>
<dbReference type="NCBIfam" id="TIGR01093">
    <property type="entry name" value="aroD"/>
    <property type="match status" value="1"/>
</dbReference>
<evidence type="ECO:0000256" key="4">
    <source>
        <dbReference type="ARBA" id="ARBA00023270"/>
    </source>
</evidence>
<dbReference type="UniPathway" id="UPA00053">
    <property type="reaction ID" value="UER00086"/>
</dbReference>
<comment type="caution">
    <text evidence="6">The sequence shown here is derived from an EMBL/GenBank/DDBJ whole genome shotgun (WGS) entry which is preliminary data.</text>
</comment>
<keyword evidence="4 5" id="KW-0704">Schiff base</keyword>
<dbReference type="InterPro" id="IPR050146">
    <property type="entry name" value="Type-I_3-dehydroquinase"/>
</dbReference>
<feature type="binding site" evidence="5">
    <location>
        <position position="76"/>
    </location>
    <ligand>
        <name>3-dehydroquinate</name>
        <dbReference type="ChEBI" id="CHEBI:32364"/>
    </ligand>
</feature>
<proteinExistence type="inferred from homology"/>
<comment type="pathway">
    <text evidence="5">Metabolic intermediate biosynthesis; chorismate biosynthesis; chorismate from D-erythrose 4-phosphate and phosphoenolpyruvate: step 3/7.</text>
</comment>
<comment type="function">
    <text evidence="5">Involved in the third step of the chorismate pathway, which leads to the biosynthesis of aromatic amino acids. Catalyzes the cis-dehydration of 3-dehydroquinate (DHQ) and introduces the first double bond of the aromatic ring to yield 3-dehydroshikimate.</text>
</comment>
<dbReference type="PANTHER" id="PTHR43699">
    <property type="entry name" value="3-DEHYDROQUINATE DEHYDRATASE"/>
    <property type="match status" value="1"/>
</dbReference>
<evidence type="ECO:0000313" key="6">
    <source>
        <dbReference type="EMBL" id="PWD49708.1"/>
    </source>
</evidence>
<dbReference type="RefSeq" id="WP_109228091.1">
    <property type="nucleotide sequence ID" value="NZ_PYHR01000002.1"/>
</dbReference>
<dbReference type="OrthoDB" id="9813659at2"/>
<keyword evidence="3 5" id="KW-0456">Lyase</keyword>
<dbReference type="HAMAP" id="MF_00214">
    <property type="entry name" value="AroD"/>
    <property type="match status" value="1"/>
</dbReference>
<protein>
    <recommendedName>
        <fullName evidence="5">3-dehydroquinate dehydratase</fullName>
        <shortName evidence="5">3-dehydroquinase</shortName>
        <ecNumber evidence="5">4.2.1.10</ecNumber>
    </recommendedName>
    <alternativeName>
        <fullName evidence="5">Type I DHQase</fullName>
    </alternativeName>
    <alternativeName>
        <fullName evidence="5">Type I dehydroquinase</fullName>
        <shortName evidence="5">DHQ1</shortName>
    </alternativeName>
</protein>
<accession>A0A2U1ZRU9</accession>
<feature type="binding site" evidence="5">
    <location>
        <position position="204"/>
    </location>
    <ligand>
        <name>3-dehydroquinate</name>
        <dbReference type="ChEBI" id="CHEBI:32364"/>
    </ligand>
</feature>
<dbReference type="GO" id="GO:0008652">
    <property type="term" value="P:amino acid biosynthetic process"/>
    <property type="evidence" value="ECO:0007669"/>
    <property type="project" value="UniProtKB-KW"/>
</dbReference>
<evidence type="ECO:0000256" key="2">
    <source>
        <dbReference type="ARBA" id="ARBA00023141"/>
    </source>
</evidence>